<sequence>MRQNFNRFLVLGKPIFINFLLKVCKNKLETYLNDENKLKDSSIH</sequence>
<dbReference type="KEGG" id="cps:CPS_4243"/>
<name>Q47WC9_COLP3</name>
<evidence type="ECO:0000313" key="1">
    <source>
        <dbReference type="EMBL" id="AAZ26942.1"/>
    </source>
</evidence>
<organism evidence="1 2">
    <name type="scientific">Colwellia psychrerythraea (strain 34H / ATCC BAA-681)</name>
    <name type="common">Vibrio psychroerythus</name>
    <dbReference type="NCBI Taxonomy" id="167879"/>
    <lineage>
        <taxon>Bacteria</taxon>
        <taxon>Pseudomonadati</taxon>
        <taxon>Pseudomonadota</taxon>
        <taxon>Gammaproteobacteria</taxon>
        <taxon>Alteromonadales</taxon>
        <taxon>Colwelliaceae</taxon>
        <taxon>Colwellia</taxon>
    </lineage>
</organism>
<dbReference type="STRING" id="167879.CPS_4243"/>
<dbReference type="HOGENOM" id="CLU_3214875_0_0_6"/>
<evidence type="ECO:0000313" key="2">
    <source>
        <dbReference type="Proteomes" id="UP000000547"/>
    </source>
</evidence>
<dbReference type="EMBL" id="CP000083">
    <property type="protein sequence ID" value="AAZ26942.1"/>
    <property type="molecule type" value="Genomic_DNA"/>
</dbReference>
<reference evidence="1" key="1">
    <citation type="journal article" date="2005" name="Proc. Natl. Acad. Sci. U.S.A.">
        <title>The psychrophilic lifestyle as revealed by the genome sequence of Colwellia psychrerythraea 34H through genomic and proteomic analyses.</title>
        <authorList>
            <person name="Methe B.A."/>
            <person name="Nelson K.E."/>
            <person name="Deming J.W."/>
            <person name="Momen B."/>
            <person name="Melamud E."/>
            <person name="Zhang X."/>
            <person name="Moult J."/>
            <person name="Madupu R."/>
            <person name="Nelson W.C."/>
            <person name="Dodson R.J."/>
            <person name="Brinkac L.M."/>
            <person name="Daugherty S.C."/>
            <person name="Durkin A.S."/>
            <person name="DeBoy R.T."/>
            <person name="Kolonay J.F."/>
            <person name="Sullivan S.A."/>
            <person name="Zhou L."/>
            <person name="Davidsen T.M."/>
            <person name="Wu M."/>
            <person name="Huston A.L."/>
            <person name="Lewis M."/>
            <person name="Weaver B."/>
            <person name="Weidman J.F."/>
            <person name="Khouri H."/>
            <person name="Utterback T.R."/>
            <person name="Feldblyum T.V."/>
            <person name="Fraser C.M."/>
        </authorList>
    </citation>
    <scope>NUCLEOTIDE SEQUENCE [LARGE SCALE GENOMIC DNA]</scope>
    <source>
        <strain evidence="1">34H</strain>
    </source>
</reference>
<proteinExistence type="predicted"/>
<dbReference type="Proteomes" id="UP000000547">
    <property type="component" value="Chromosome"/>
</dbReference>
<protein>
    <submittedName>
        <fullName evidence="1">Uncharacterized protein</fullName>
    </submittedName>
</protein>
<gene>
    <name evidence="1" type="ordered locus">CPS_4243</name>
</gene>
<accession>Q47WC9</accession>
<dbReference type="AlphaFoldDB" id="Q47WC9"/>